<sequence>MSAAPLDPSAGRTVAVVFDKPLLRTIFRPAIDALEAGGATVHLVAALDAIEPAVRAEADVLIAAGHLAVSGDDLADWPKLRALVSPFTGFEGFDAPGVTARGILIANGQARENTESTAEATILLMLAAWYDLSGTEAVLRRDIPRAMPPRARMVAGKTIGIIGYGDIAKAVVRKLAGWGVDILIHTRTVPDTAPEGVRFAALDEVVAAADILMVLAALNPSTRHMFHAARLARLKPDCLFVNTSRGGLVDEAALAEILAARTQMRAALDVFEVEPLPADSPLRDLPNAILTQHMLSHTRDSIEAMPKLLLANVQAVLAGELPPCTRNPEIAEAWVQRWS</sequence>
<keyword evidence="6" id="KW-1185">Reference proteome</keyword>
<dbReference type="EMBL" id="CP117411">
    <property type="protein sequence ID" value="WCT74357.1"/>
    <property type="molecule type" value="Genomic_DNA"/>
</dbReference>
<feature type="domain" description="D-isomer specific 2-hydroxyacid dehydrogenase catalytic" evidence="3">
    <location>
        <begin position="40"/>
        <end position="322"/>
    </location>
</feature>
<evidence type="ECO:0000259" key="3">
    <source>
        <dbReference type="Pfam" id="PF00389"/>
    </source>
</evidence>
<dbReference type="Pfam" id="PF02826">
    <property type="entry name" value="2-Hacid_dh_C"/>
    <property type="match status" value="1"/>
</dbReference>
<feature type="domain" description="D-isomer specific 2-hydroxyacid dehydrogenase NAD-binding" evidence="4">
    <location>
        <begin position="124"/>
        <end position="294"/>
    </location>
</feature>
<dbReference type="SUPFAM" id="SSF51735">
    <property type="entry name" value="NAD(P)-binding Rossmann-fold domains"/>
    <property type="match status" value="1"/>
</dbReference>
<dbReference type="SUPFAM" id="SSF52283">
    <property type="entry name" value="Formate/glycerate dehydrogenase catalytic domain-like"/>
    <property type="match status" value="1"/>
</dbReference>
<dbReference type="InterPro" id="IPR036291">
    <property type="entry name" value="NAD(P)-bd_dom_sf"/>
</dbReference>
<evidence type="ECO:0000256" key="1">
    <source>
        <dbReference type="ARBA" id="ARBA00023002"/>
    </source>
</evidence>
<dbReference type="InterPro" id="IPR050223">
    <property type="entry name" value="D-isomer_2-hydroxyacid_DH"/>
</dbReference>
<dbReference type="Proteomes" id="UP001220395">
    <property type="component" value="Chromosome"/>
</dbReference>
<protein>
    <submittedName>
        <fullName evidence="5">NAD(P)-dependent oxidoreductase</fullName>
    </submittedName>
</protein>
<reference evidence="5 6" key="1">
    <citation type="submission" date="2023-02" db="EMBL/GenBank/DDBJ databases">
        <title>Genome sequence of Sphingomonas naphthae.</title>
        <authorList>
            <person name="Kim S."/>
            <person name="Heo J."/>
            <person name="Kwon S.-W."/>
        </authorList>
    </citation>
    <scope>NUCLEOTIDE SEQUENCE [LARGE SCALE GENOMIC DNA]</scope>
    <source>
        <strain evidence="5 6">KACC 18716</strain>
    </source>
</reference>
<dbReference type="InterPro" id="IPR006139">
    <property type="entry name" value="D-isomer_2_OHA_DH_cat_dom"/>
</dbReference>
<organism evidence="5 6">
    <name type="scientific">Sphingomonas naphthae</name>
    <dbReference type="NCBI Taxonomy" id="1813468"/>
    <lineage>
        <taxon>Bacteria</taxon>
        <taxon>Pseudomonadati</taxon>
        <taxon>Pseudomonadota</taxon>
        <taxon>Alphaproteobacteria</taxon>
        <taxon>Sphingomonadales</taxon>
        <taxon>Sphingomonadaceae</taxon>
        <taxon>Sphingomonas</taxon>
    </lineage>
</organism>
<dbReference type="InterPro" id="IPR006140">
    <property type="entry name" value="D-isomer_DH_NAD-bd"/>
</dbReference>
<dbReference type="PROSITE" id="PS00671">
    <property type="entry name" value="D_2_HYDROXYACID_DH_3"/>
    <property type="match status" value="1"/>
</dbReference>
<dbReference type="PANTHER" id="PTHR10996">
    <property type="entry name" value="2-HYDROXYACID DEHYDROGENASE-RELATED"/>
    <property type="match status" value="1"/>
</dbReference>
<name>A0ABY7TM98_9SPHN</name>
<dbReference type="Gene3D" id="3.40.50.720">
    <property type="entry name" value="NAD(P)-binding Rossmann-like Domain"/>
    <property type="match status" value="2"/>
</dbReference>
<accession>A0ABY7TM98</accession>
<evidence type="ECO:0000259" key="4">
    <source>
        <dbReference type="Pfam" id="PF02826"/>
    </source>
</evidence>
<dbReference type="Pfam" id="PF00389">
    <property type="entry name" value="2-Hacid_dh"/>
    <property type="match status" value="1"/>
</dbReference>
<dbReference type="InterPro" id="IPR029753">
    <property type="entry name" value="D-isomer_DH_CS"/>
</dbReference>
<gene>
    <name evidence="5" type="ORF">PQ455_03760</name>
</gene>
<evidence type="ECO:0000313" key="6">
    <source>
        <dbReference type="Proteomes" id="UP001220395"/>
    </source>
</evidence>
<evidence type="ECO:0000256" key="2">
    <source>
        <dbReference type="RuleBase" id="RU003719"/>
    </source>
</evidence>
<comment type="similarity">
    <text evidence="2">Belongs to the D-isomer specific 2-hydroxyacid dehydrogenase family.</text>
</comment>
<proteinExistence type="inferred from homology"/>
<evidence type="ECO:0000313" key="5">
    <source>
        <dbReference type="EMBL" id="WCT74357.1"/>
    </source>
</evidence>
<dbReference type="PANTHER" id="PTHR10996:SF283">
    <property type="entry name" value="GLYOXYLATE_HYDROXYPYRUVATE REDUCTASE B"/>
    <property type="match status" value="1"/>
</dbReference>
<dbReference type="RefSeq" id="WP_273689337.1">
    <property type="nucleotide sequence ID" value="NZ_CP117411.1"/>
</dbReference>
<keyword evidence="1 2" id="KW-0560">Oxidoreductase</keyword>